<dbReference type="EMBL" id="CP011801">
    <property type="protein sequence ID" value="ALA59157.1"/>
    <property type="molecule type" value="Genomic_DNA"/>
</dbReference>
<name>A0A0K2GEW8_NITMO</name>
<keyword evidence="2" id="KW-1185">Reference proteome</keyword>
<gene>
    <name evidence="1" type="ORF">NITMOv2_2747</name>
</gene>
<proteinExistence type="predicted"/>
<dbReference type="AlphaFoldDB" id="A0A0K2GEW8"/>
<reference evidence="1 2" key="1">
    <citation type="journal article" date="2015" name="Proc. Natl. Acad. Sci. U.S.A.">
        <title>Expanded metabolic versatility of ubiquitous nitrite-oxidizing bacteria from the genus Nitrospira.</title>
        <authorList>
            <person name="Koch H."/>
            <person name="Lucker S."/>
            <person name="Albertsen M."/>
            <person name="Kitzinger K."/>
            <person name="Herbold C."/>
            <person name="Spieck E."/>
            <person name="Nielsen P.H."/>
            <person name="Wagner M."/>
            <person name="Daims H."/>
        </authorList>
    </citation>
    <scope>NUCLEOTIDE SEQUENCE [LARGE SCALE GENOMIC DNA]</scope>
    <source>
        <strain evidence="1 2">NSP M-1</strain>
    </source>
</reference>
<sequence length="54" mass="6140">MERRAGLREEVIARLMTRHGLTAEEAGLAWERYLLSLRAKQRAREGAAADTEDN</sequence>
<dbReference type="Proteomes" id="UP000069205">
    <property type="component" value="Chromosome"/>
</dbReference>
<evidence type="ECO:0000313" key="1">
    <source>
        <dbReference type="EMBL" id="ALA59157.1"/>
    </source>
</evidence>
<dbReference type="PATRIC" id="fig|42253.5.peg.2718"/>
<protein>
    <submittedName>
        <fullName evidence="1">Uncharacterized protein</fullName>
    </submittedName>
</protein>
<dbReference type="RefSeq" id="WP_187299197.1">
    <property type="nucleotide sequence ID" value="NZ_CP011801.1"/>
</dbReference>
<dbReference type="KEGG" id="nmv:NITMOv2_2747"/>
<accession>A0A0K2GEW8</accession>
<evidence type="ECO:0000313" key="2">
    <source>
        <dbReference type="Proteomes" id="UP000069205"/>
    </source>
</evidence>
<organism evidence="1 2">
    <name type="scientific">Nitrospira moscoviensis</name>
    <dbReference type="NCBI Taxonomy" id="42253"/>
    <lineage>
        <taxon>Bacteria</taxon>
        <taxon>Pseudomonadati</taxon>
        <taxon>Nitrospirota</taxon>
        <taxon>Nitrospiria</taxon>
        <taxon>Nitrospirales</taxon>
        <taxon>Nitrospiraceae</taxon>
        <taxon>Nitrospira</taxon>
    </lineage>
</organism>